<sequence length="49" mass="5423">MKDTAALPLDMHPVCVAEEVGIRAVRGWQKCQKTNSKNLVSEKALQLTN</sequence>
<reference evidence="1" key="1">
    <citation type="submission" date="2014-05" db="EMBL/GenBank/DDBJ databases">
        <authorList>
            <person name="Chronopoulou M."/>
        </authorList>
    </citation>
    <scope>NUCLEOTIDE SEQUENCE</scope>
    <source>
        <tissue evidence="1">Whole organism</tissue>
    </source>
</reference>
<dbReference type="EMBL" id="HACA01002869">
    <property type="protein sequence ID" value="CDW20230.1"/>
    <property type="molecule type" value="Transcribed_RNA"/>
</dbReference>
<protein>
    <submittedName>
        <fullName evidence="1">Uncharacterized protein</fullName>
    </submittedName>
</protein>
<accession>A0A0K2T332</accession>
<proteinExistence type="predicted"/>
<organism evidence="1">
    <name type="scientific">Lepeophtheirus salmonis</name>
    <name type="common">Salmon louse</name>
    <name type="synonym">Caligus salmonis</name>
    <dbReference type="NCBI Taxonomy" id="72036"/>
    <lineage>
        <taxon>Eukaryota</taxon>
        <taxon>Metazoa</taxon>
        <taxon>Ecdysozoa</taxon>
        <taxon>Arthropoda</taxon>
        <taxon>Crustacea</taxon>
        <taxon>Multicrustacea</taxon>
        <taxon>Hexanauplia</taxon>
        <taxon>Copepoda</taxon>
        <taxon>Siphonostomatoida</taxon>
        <taxon>Caligidae</taxon>
        <taxon>Lepeophtheirus</taxon>
    </lineage>
</organism>
<evidence type="ECO:0000313" key="1">
    <source>
        <dbReference type="EMBL" id="CDW20230.1"/>
    </source>
</evidence>
<name>A0A0K2T332_LEPSM</name>
<dbReference type="AlphaFoldDB" id="A0A0K2T332"/>